<gene>
    <name evidence="5" type="ORF">OJ962_10040</name>
</gene>
<comment type="caution">
    <text evidence="5">The sequence shown here is derived from an EMBL/GenBank/DDBJ whole genome shotgun (WGS) entry which is preliminary data.</text>
</comment>
<feature type="region of interest" description="Disordered" evidence="1">
    <location>
        <begin position="726"/>
        <end position="748"/>
    </location>
</feature>
<feature type="domain" description="Beta-xylosidase C-terminal Concanavalin A-like" evidence="4">
    <location>
        <begin position="246"/>
        <end position="436"/>
    </location>
</feature>
<evidence type="ECO:0000313" key="6">
    <source>
        <dbReference type="Proteomes" id="UP001147700"/>
    </source>
</evidence>
<dbReference type="PANTHER" id="PTHR40469">
    <property type="entry name" value="SECRETED GLYCOSYL HYDROLASE"/>
    <property type="match status" value="1"/>
</dbReference>
<dbReference type="Pfam" id="PF06439">
    <property type="entry name" value="3keto-disac_hyd"/>
    <property type="match status" value="1"/>
</dbReference>
<evidence type="ECO:0000259" key="3">
    <source>
        <dbReference type="Pfam" id="PF06439"/>
    </source>
</evidence>
<dbReference type="Gene3D" id="3.40.50.880">
    <property type="match status" value="1"/>
</dbReference>
<evidence type="ECO:0000259" key="4">
    <source>
        <dbReference type="Pfam" id="PF17851"/>
    </source>
</evidence>
<dbReference type="EMBL" id="JAPCID010000012">
    <property type="protein sequence ID" value="MDA0137839.1"/>
    <property type="molecule type" value="Genomic_DNA"/>
</dbReference>
<keyword evidence="6" id="KW-1185">Reference proteome</keyword>
<dbReference type="SUPFAM" id="SSF52317">
    <property type="entry name" value="Class I glutamine amidotransferase-like"/>
    <property type="match status" value="1"/>
</dbReference>
<protein>
    <submittedName>
        <fullName evidence="5">ThuA domain-containing protein</fullName>
    </submittedName>
</protein>
<dbReference type="PANTHER" id="PTHR40469:SF2">
    <property type="entry name" value="GALACTOSE-BINDING DOMAIN-LIKE SUPERFAMILY PROTEIN"/>
    <property type="match status" value="1"/>
</dbReference>
<dbReference type="Gene3D" id="2.60.120.200">
    <property type="match status" value="1"/>
</dbReference>
<dbReference type="InterPro" id="IPR058094">
    <property type="entry name" value="Ig-like_OmpL47-like"/>
</dbReference>
<dbReference type="NCBIfam" id="NF047446">
    <property type="entry name" value="barrel_OmpL47"/>
    <property type="match status" value="1"/>
</dbReference>
<dbReference type="InterPro" id="IPR029010">
    <property type="entry name" value="ThuA-like"/>
</dbReference>
<evidence type="ECO:0000259" key="2">
    <source>
        <dbReference type="Pfam" id="PF06283"/>
    </source>
</evidence>
<dbReference type="InterPro" id="IPR010496">
    <property type="entry name" value="AL/BT2_dom"/>
</dbReference>
<dbReference type="InterPro" id="IPR029062">
    <property type="entry name" value="Class_I_gatase-like"/>
</dbReference>
<feature type="domain" description="3-keto-alpha-glucoside-1,2-lyase/3-keto-2-hydroxy-glucal hydratase" evidence="3">
    <location>
        <begin position="544"/>
        <end position="728"/>
    </location>
</feature>
<dbReference type="InterPro" id="IPR041542">
    <property type="entry name" value="GH43_C2"/>
</dbReference>
<evidence type="ECO:0000313" key="5">
    <source>
        <dbReference type="EMBL" id="MDA0137839.1"/>
    </source>
</evidence>
<dbReference type="InterPro" id="IPR013320">
    <property type="entry name" value="ConA-like_dom_sf"/>
</dbReference>
<feature type="domain" description="ThuA-like" evidence="2">
    <location>
        <begin position="13"/>
        <end position="226"/>
    </location>
</feature>
<organism evidence="5 6">
    <name type="scientific">Solirubrobacter deserti</name>
    <dbReference type="NCBI Taxonomy" id="2282478"/>
    <lineage>
        <taxon>Bacteria</taxon>
        <taxon>Bacillati</taxon>
        <taxon>Actinomycetota</taxon>
        <taxon>Thermoleophilia</taxon>
        <taxon>Solirubrobacterales</taxon>
        <taxon>Solirubrobacteraceae</taxon>
        <taxon>Solirubrobacter</taxon>
    </lineage>
</organism>
<sequence length="870" mass="93009">MVFAGAEAAHAQKVLVFSKTAGFRHDSIPQGIAAIQAIGQANNFAVDATEDATKFTTANLDQYDAVVWLSTTGDVLNDAQQAAFESYIRAGGGYVGVHAAADTEYSWPWYGELVGAYFNSHPNNQDAKVDVIDRAHPSTSHLPAAWTRYDEWYNYRESPSSKVHVLAKLDETSYNAGNGAMGADHPIAWCRSFEGGRSWYTGGGHTQESYSEANFRQHLAGGIRWAAGYVSGDCSVPEPEPCTATSDEFEGTALGCQWSIVRSTNQHTVSGGVLKVPTAPGDLYGGGGDAPNLILQKAPSGAWEATTKVTINAQAGSQQAGLILYQNDDNYIKAVLLARSSSEKFMEIVQEINGSPRYDASQDRLNIPSDWPTTFYVRFTHQNGTITAAASRDGSTWQQIGRTATSSSFTSPRIGLTAVTNDGNQRTDASFDFFRITGGGTGGPDTTPPSVTSSVDGIPTAAGAYLNRAKVTVSATDFDSGVEKIEWSHGDGAWQTYTGPIEVAQTGQVRFRATDKAGNTSDFSTVDVQVAAAPTCSPVTPEPGFQALYDGTIQSLKDWTMAGPGGFQPRTGDCVIDAWGGMGLLWYSKQQLVAPYTIRAEWRIYGDDDNSGVFIGFPDPMDDPWKPVSQGYEIQIDPTDGDPTRRTASIYSFQAANAGQLALALKPHGQWNVMEVEVTDQLIVVRINGVEVNRYTSPHPERDPSAGFFGIQNDGAGADVSYRSVQVKGGGLPTPTPTPTPEPGDSTSVDTDVVASVVPRALGLSFVGGPVDLGTFVPGVEKEYSVNATLKVLSTLQGTAKLSVTSGRMSNAEFELPEPLRVEPAKTSWTGPVANEDVAVAFKQLIKRTDRILEGTYSETVTFTLSAGTP</sequence>
<dbReference type="SUPFAM" id="SSF49899">
    <property type="entry name" value="Concanavalin A-like lectins/glucanases"/>
    <property type="match status" value="1"/>
</dbReference>
<proteinExistence type="predicted"/>
<reference evidence="5" key="1">
    <citation type="submission" date="2022-10" db="EMBL/GenBank/DDBJ databases">
        <title>The WGS of Solirubrobacter sp. CPCC 204708.</title>
        <authorList>
            <person name="Jiang Z."/>
        </authorList>
    </citation>
    <scope>NUCLEOTIDE SEQUENCE</scope>
    <source>
        <strain evidence="5">CPCC 204708</strain>
    </source>
</reference>
<dbReference type="Gene3D" id="2.60.120.560">
    <property type="entry name" value="Exo-inulinase, domain 1"/>
    <property type="match status" value="1"/>
</dbReference>
<dbReference type="Pfam" id="PF17851">
    <property type="entry name" value="GH43_C2"/>
    <property type="match status" value="1"/>
</dbReference>
<dbReference type="Pfam" id="PF06283">
    <property type="entry name" value="ThuA"/>
    <property type="match status" value="1"/>
</dbReference>
<dbReference type="Proteomes" id="UP001147700">
    <property type="component" value="Unassembled WGS sequence"/>
</dbReference>
<evidence type="ECO:0000256" key="1">
    <source>
        <dbReference type="SAM" id="MobiDB-lite"/>
    </source>
</evidence>
<name>A0ABT4RH13_9ACTN</name>
<accession>A0ABT4RH13</accession>